<feature type="region of interest" description="Disordered" evidence="1">
    <location>
        <begin position="1"/>
        <end position="103"/>
    </location>
</feature>
<feature type="compositionally biased region" description="Polar residues" evidence="1">
    <location>
        <begin position="1"/>
        <end position="13"/>
    </location>
</feature>
<evidence type="ECO:0000313" key="3">
    <source>
        <dbReference type="Proteomes" id="UP001341840"/>
    </source>
</evidence>
<dbReference type="EMBL" id="JASCZI010243605">
    <property type="protein sequence ID" value="MED6213402.1"/>
    <property type="molecule type" value="Genomic_DNA"/>
</dbReference>
<feature type="compositionally biased region" description="Basic and acidic residues" evidence="1">
    <location>
        <begin position="164"/>
        <end position="181"/>
    </location>
</feature>
<accession>A0ABU6YSL2</accession>
<feature type="compositionally biased region" description="Acidic residues" evidence="1">
    <location>
        <begin position="69"/>
        <end position="96"/>
    </location>
</feature>
<dbReference type="Gene3D" id="2.40.70.10">
    <property type="entry name" value="Acid Proteases"/>
    <property type="match status" value="1"/>
</dbReference>
<evidence type="ECO:0000313" key="2">
    <source>
        <dbReference type="EMBL" id="MED6213402.1"/>
    </source>
</evidence>
<name>A0ABU6YSL2_9FABA</name>
<evidence type="ECO:0000256" key="1">
    <source>
        <dbReference type="SAM" id="MobiDB-lite"/>
    </source>
</evidence>
<feature type="compositionally biased region" description="Acidic residues" evidence="1">
    <location>
        <begin position="46"/>
        <end position="59"/>
    </location>
</feature>
<keyword evidence="3" id="KW-1185">Reference proteome</keyword>
<feature type="region of interest" description="Disordered" evidence="1">
    <location>
        <begin position="164"/>
        <end position="244"/>
    </location>
</feature>
<sequence length="244" mass="27911">MLHKFTNQPNVNVQSQPSTSSPLPSQPLPNPKGGINTVHNEVTQKEEEEEEEKEEDYDWLYELLAELANSDDEDDDEEAEEESEEEADEDDIEGETEGACGNVMPYALYDTLDLGPLKKLKDVFTTADASIVKVAGIAEDILVKVGQLTIPTDFHIIMPTKGKREEDLKNDKEKKLGTENKEIEEETEKQKKKQRKKTEEEEYKKQRKQKPRASLGEHRSRLDQVTTWSKRDTHWKEGSSTHQA</sequence>
<protein>
    <submittedName>
        <fullName evidence="2">Uncharacterized protein</fullName>
    </submittedName>
</protein>
<reference evidence="2 3" key="1">
    <citation type="journal article" date="2023" name="Plants (Basel)">
        <title>Bridging the Gap: Combining Genomics and Transcriptomics Approaches to Understand Stylosanthes scabra, an Orphan Legume from the Brazilian Caatinga.</title>
        <authorList>
            <person name="Ferreira-Neto J.R.C."/>
            <person name="da Silva M.D."/>
            <person name="Binneck E."/>
            <person name="de Melo N.F."/>
            <person name="da Silva R.H."/>
            <person name="de Melo A.L.T.M."/>
            <person name="Pandolfi V."/>
            <person name="Bustamante F.O."/>
            <person name="Brasileiro-Vidal A.C."/>
            <person name="Benko-Iseppon A.M."/>
        </authorList>
    </citation>
    <scope>NUCLEOTIDE SEQUENCE [LARGE SCALE GENOMIC DNA]</scope>
    <source>
        <tissue evidence="2">Leaves</tissue>
    </source>
</reference>
<dbReference type="Proteomes" id="UP001341840">
    <property type="component" value="Unassembled WGS sequence"/>
</dbReference>
<gene>
    <name evidence="2" type="ORF">PIB30_092930</name>
</gene>
<dbReference type="InterPro" id="IPR021109">
    <property type="entry name" value="Peptidase_aspartic_dom_sf"/>
</dbReference>
<feature type="compositionally biased region" description="Basic and acidic residues" evidence="1">
    <location>
        <begin position="229"/>
        <end position="244"/>
    </location>
</feature>
<comment type="caution">
    <text evidence="2">The sequence shown here is derived from an EMBL/GenBank/DDBJ whole genome shotgun (WGS) entry which is preliminary data.</text>
</comment>
<feature type="compositionally biased region" description="Low complexity" evidence="1">
    <location>
        <begin position="14"/>
        <end position="23"/>
    </location>
</feature>
<proteinExistence type="predicted"/>
<organism evidence="2 3">
    <name type="scientific">Stylosanthes scabra</name>
    <dbReference type="NCBI Taxonomy" id="79078"/>
    <lineage>
        <taxon>Eukaryota</taxon>
        <taxon>Viridiplantae</taxon>
        <taxon>Streptophyta</taxon>
        <taxon>Embryophyta</taxon>
        <taxon>Tracheophyta</taxon>
        <taxon>Spermatophyta</taxon>
        <taxon>Magnoliopsida</taxon>
        <taxon>eudicotyledons</taxon>
        <taxon>Gunneridae</taxon>
        <taxon>Pentapetalae</taxon>
        <taxon>rosids</taxon>
        <taxon>fabids</taxon>
        <taxon>Fabales</taxon>
        <taxon>Fabaceae</taxon>
        <taxon>Papilionoideae</taxon>
        <taxon>50 kb inversion clade</taxon>
        <taxon>dalbergioids sensu lato</taxon>
        <taxon>Dalbergieae</taxon>
        <taxon>Pterocarpus clade</taxon>
        <taxon>Stylosanthes</taxon>
    </lineage>
</organism>